<proteinExistence type="predicted"/>
<feature type="domain" description="Disease resistance R13L4/SHOC-2-like LRR" evidence="3">
    <location>
        <begin position="5"/>
        <end position="166"/>
    </location>
</feature>
<dbReference type="SUPFAM" id="SSF52058">
    <property type="entry name" value="L domain-like"/>
    <property type="match status" value="1"/>
</dbReference>
<name>A0ABU6Q4T9_9FABA</name>
<dbReference type="Gene3D" id="3.80.10.10">
    <property type="entry name" value="Ribonuclease Inhibitor"/>
    <property type="match status" value="2"/>
</dbReference>
<dbReference type="PANTHER" id="PTHR36766:SF61">
    <property type="entry name" value="NB-ARC DOMAIN DISEASE RESISTANCE PROTEIN"/>
    <property type="match status" value="1"/>
</dbReference>
<dbReference type="InterPro" id="IPR032675">
    <property type="entry name" value="LRR_dom_sf"/>
</dbReference>
<dbReference type="InterPro" id="IPR055414">
    <property type="entry name" value="LRR_R13L4/SHOC2-like"/>
</dbReference>
<reference evidence="4 5" key="1">
    <citation type="journal article" date="2023" name="Plants (Basel)">
        <title>Bridging the Gap: Combining Genomics and Transcriptomics Approaches to Understand Stylosanthes scabra, an Orphan Legume from the Brazilian Caatinga.</title>
        <authorList>
            <person name="Ferreira-Neto J.R.C."/>
            <person name="da Silva M.D."/>
            <person name="Binneck E."/>
            <person name="de Melo N.F."/>
            <person name="da Silva R.H."/>
            <person name="de Melo A.L.T.M."/>
            <person name="Pandolfi V."/>
            <person name="Bustamante F.O."/>
            <person name="Brasileiro-Vidal A.C."/>
            <person name="Benko-Iseppon A.M."/>
        </authorList>
    </citation>
    <scope>NUCLEOTIDE SEQUENCE [LARGE SCALE GENOMIC DNA]</scope>
    <source>
        <tissue evidence="4">Leaves</tissue>
    </source>
</reference>
<keyword evidence="1" id="KW-0677">Repeat</keyword>
<organism evidence="4 5">
    <name type="scientific">Stylosanthes scabra</name>
    <dbReference type="NCBI Taxonomy" id="79078"/>
    <lineage>
        <taxon>Eukaryota</taxon>
        <taxon>Viridiplantae</taxon>
        <taxon>Streptophyta</taxon>
        <taxon>Embryophyta</taxon>
        <taxon>Tracheophyta</taxon>
        <taxon>Spermatophyta</taxon>
        <taxon>Magnoliopsida</taxon>
        <taxon>eudicotyledons</taxon>
        <taxon>Gunneridae</taxon>
        <taxon>Pentapetalae</taxon>
        <taxon>rosids</taxon>
        <taxon>fabids</taxon>
        <taxon>Fabales</taxon>
        <taxon>Fabaceae</taxon>
        <taxon>Papilionoideae</taxon>
        <taxon>50 kb inversion clade</taxon>
        <taxon>dalbergioids sensu lato</taxon>
        <taxon>Dalbergieae</taxon>
        <taxon>Pterocarpus clade</taxon>
        <taxon>Stylosanthes</taxon>
    </lineage>
</organism>
<protein>
    <recommendedName>
        <fullName evidence="3">Disease resistance R13L4/SHOC-2-like LRR domain-containing protein</fullName>
    </recommendedName>
</protein>
<sequence>MGSQYLKKLPDSLCELQSLQTLIFDECIKLQTLPKRLGNLSKLRQLRITTKQSDFPEKEISKLTSLECLAVFFPHVESLFEGLELANLKALFLYKCVCLKSLQLDAEHMPKLESLTIAWCPELELSRVLDHQNSKLRFKSLYLYSVPKLVTLPQWLRGYSYSLKSLIIVNCCNFEELPEWLPTMTSLNIIVILSCPKLISLPDGMRNLTKLERLIIKNCPELCKRCKPHDGPYWPLMSHIKDVTIDDVNIMSKEQ</sequence>
<dbReference type="Pfam" id="PF23598">
    <property type="entry name" value="LRR_14"/>
    <property type="match status" value="1"/>
</dbReference>
<keyword evidence="5" id="KW-1185">Reference proteome</keyword>
<evidence type="ECO:0000256" key="1">
    <source>
        <dbReference type="ARBA" id="ARBA00022737"/>
    </source>
</evidence>
<comment type="caution">
    <text evidence="4">The sequence shown here is derived from an EMBL/GenBank/DDBJ whole genome shotgun (WGS) entry which is preliminary data.</text>
</comment>
<dbReference type="PANTHER" id="PTHR36766">
    <property type="entry name" value="PLANT BROAD-SPECTRUM MILDEW RESISTANCE PROTEIN RPW8"/>
    <property type="match status" value="1"/>
</dbReference>
<evidence type="ECO:0000259" key="3">
    <source>
        <dbReference type="Pfam" id="PF23598"/>
    </source>
</evidence>
<keyword evidence="2" id="KW-0611">Plant defense</keyword>
<dbReference type="EMBL" id="JASCZI010000018">
    <property type="protein sequence ID" value="MED6106846.1"/>
    <property type="molecule type" value="Genomic_DNA"/>
</dbReference>
<dbReference type="Proteomes" id="UP001341840">
    <property type="component" value="Unassembled WGS sequence"/>
</dbReference>
<evidence type="ECO:0000256" key="2">
    <source>
        <dbReference type="ARBA" id="ARBA00022821"/>
    </source>
</evidence>
<gene>
    <name evidence="4" type="ORF">PIB30_008232</name>
</gene>
<accession>A0ABU6Q4T9</accession>
<evidence type="ECO:0000313" key="5">
    <source>
        <dbReference type="Proteomes" id="UP001341840"/>
    </source>
</evidence>
<evidence type="ECO:0000313" key="4">
    <source>
        <dbReference type="EMBL" id="MED6106846.1"/>
    </source>
</evidence>